<feature type="transmembrane region" description="Helical" evidence="1">
    <location>
        <begin position="12"/>
        <end position="36"/>
    </location>
</feature>
<dbReference type="Pfam" id="PF14325">
    <property type="entry name" value="DUF4383"/>
    <property type="match status" value="1"/>
</dbReference>
<reference evidence="2 3" key="1">
    <citation type="submission" date="2022-06" db="EMBL/GenBank/DDBJ databases">
        <title>New Species of the Genus Actinoplanes, ActinopZanes ferrugineus.</title>
        <authorList>
            <person name="Ding P."/>
        </authorList>
    </citation>
    <scope>NUCLEOTIDE SEQUENCE [LARGE SCALE GENOMIC DNA]</scope>
    <source>
        <strain evidence="2 3">TRM88003</strain>
    </source>
</reference>
<feature type="transmembrane region" description="Helical" evidence="1">
    <location>
        <begin position="56"/>
        <end position="74"/>
    </location>
</feature>
<evidence type="ECO:0000313" key="2">
    <source>
        <dbReference type="EMBL" id="MCO8272481.1"/>
    </source>
</evidence>
<keyword evidence="1" id="KW-0472">Membrane</keyword>
<comment type="caution">
    <text evidence="2">The sequence shown here is derived from an EMBL/GenBank/DDBJ whole genome shotgun (WGS) entry which is preliminary data.</text>
</comment>
<dbReference type="Proteomes" id="UP001523369">
    <property type="component" value="Unassembled WGS sequence"/>
</dbReference>
<keyword evidence="3" id="KW-1185">Reference proteome</keyword>
<name>A0ABT1DR00_9ACTN</name>
<gene>
    <name evidence="2" type="ORF">M1L60_17950</name>
</gene>
<evidence type="ECO:0000256" key="1">
    <source>
        <dbReference type="SAM" id="Phobius"/>
    </source>
</evidence>
<proteinExistence type="predicted"/>
<feature type="transmembrane region" description="Helical" evidence="1">
    <location>
        <begin position="108"/>
        <end position="133"/>
    </location>
</feature>
<protein>
    <submittedName>
        <fullName evidence="2">DUF4383 domain-containing protein</fullName>
    </submittedName>
</protein>
<accession>A0ABT1DR00</accession>
<evidence type="ECO:0000313" key="3">
    <source>
        <dbReference type="Proteomes" id="UP001523369"/>
    </source>
</evidence>
<keyword evidence="1" id="KW-0812">Transmembrane</keyword>
<dbReference type="EMBL" id="JAMYJR010000018">
    <property type="protein sequence ID" value="MCO8272481.1"/>
    <property type="molecule type" value="Genomic_DNA"/>
</dbReference>
<keyword evidence="1" id="KW-1133">Transmembrane helix</keyword>
<sequence length="153" mass="16076">MAHTPVNHPLRPLYRALSFLVGAYLVAFGVIGLIQTSGESFTGASDVRVLGQGSNMLWSIIALAVGAIVLATAALGRNLDVEANKYLGWAVLVIGSYELATSRTDANFFGFTIATVVATYLVGLALITAGLYLKVAPQSQVGAPRQVREGRPA</sequence>
<organism evidence="2 3">
    <name type="scientific">Paractinoplanes aksuensis</name>
    <dbReference type="NCBI Taxonomy" id="2939490"/>
    <lineage>
        <taxon>Bacteria</taxon>
        <taxon>Bacillati</taxon>
        <taxon>Actinomycetota</taxon>
        <taxon>Actinomycetes</taxon>
        <taxon>Micromonosporales</taxon>
        <taxon>Micromonosporaceae</taxon>
        <taxon>Paractinoplanes</taxon>
    </lineage>
</organism>